<dbReference type="Pfam" id="PF20667">
    <property type="entry name" value="Sec10_N"/>
    <property type="match status" value="2"/>
</dbReference>
<dbReference type="Pfam" id="PF07393">
    <property type="entry name" value="Sec10_HB"/>
    <property type="match status" value="2"/>
</dbReference>
<reference evidence="8 9" key="1">
    <citation type="submission" date="2019-12" db="EMBL/GenBank/DDBJ databases">
        <authorList>
            <person name="Jiao W.-B."/>
            <person name="Schneeberger K."/>
        </authorList>
    </citation>
    <scope>NUCLEOTIDE SEQUENCE [LARGE SCALE GENOMIC DNA]</scope>
    <source>
        <strain evidence="9">cv. C24</strain>
    </source>
</reference>
<dbReference type="GO" id="GO:0005737">
    <property type="term" value="C:cytoplasm"/>
    <property type="evidence" value="ECO:0007669"/>
    <property type="project" value="InterPro"/>
</dbReference>
<feature type="domain" description="Exocyst complex component Sec10 N-terminal" evidence="7">
    <location>
        <begin position="90"/>
        <end position="206"/>
    </location>
</feature>
<evidence type="ECO:0000313" key="9">
    <source>
        <dbReference type="Proteomes" id="UP000434276"/>
    </source>
</evidence>
<dbReference type="InterPro" id="IPR009976">
    <property type="entry name" value="Sec10-like"/>
</dbReference>
<feature type="compositionally biased region" description="Basic and acidic residues" evidence="5">
    <location>
        <begin position="812"/>
        <end position="823"/>
    </location>
</feature>
<evidence type="ECO:0000256" key="5">
    <source>
        <dbReference type="SAM" id="MobiDB-lite"/>
    </source>
</evidence>
<dbReference type="GO" id="GO:0006887">
    <property type="term" value="P:exocytosis"/>
    <property type="evidence" value="ECO:0007669"/>
    <property type="project" value="UniProtKB-KW"/>
</dbReference>
<evidence type="ECO:0000259" key="6">
    <source>
        <dbReference type="Pfam" id="PF07393"/>
    </source>
</evidence>
<keyword evidence="2" id="KW-0813">Transport</keyword>
<feature type="domain" description="Exocyst complex component Sec10-like alpha-helical bundle" evidence="6">
    <location>
        <begin position="212"/>
        <end position="797"/>
    </location>
</feature>
<protein>
    <submittedName>
        <fullName evidence="8">Uncharacterized protein</fullName>
    </submittedName>
</protein>
<proteinExistence type="inferred from homology"/>
<feature type="domain" description="Exocyst complex component Sec10 N-terminal" evidence="7">
    <location>
        <begin position="955"/>
        <end position="1071"/>
    </location>
</feature>
<gene>
    <name evidence="8" type="ORF">C24_LOCUS21927</name>
</gene>
<evidence type="ECO:0000256" key="4">
    <source>
        <dbReference type="ARBA" id="ARBA00023054"/>
    </source>
</evidence>
<dbReference type="InterPro" id="IPR048625">
    <property type="entry name" value="Sec10_N"/>
</dbReference>
<feature type="region of interest" description="Disordered" evidence="5">
    <location>
        <begin position="848"/>
        <end position="877"/>
    </location>
</feature>
<organism evidence="8 9">
    <name type="scientific">Arabidopsis thaliana</name>
    <name type="common">Mouse-ear cress</name>
    <dbReference type="NCBI Taxonomy" id="3702"/>
    <lineage>
        <taxon>Eukaryota</taxon>
        <taxon>Viridiplantae</taxon>
        <taxon>Streptophyta</taxon>
        <taxon>Embryophyta</taxon>
        <taxon>Tracheophyta</taxon>
        <taxon>Spermatophyta</taxon>
        <taxon>Magnoliopsida</taxon>
        <taxon>eudicotyledons</taxon>
        <taxon>Gunneridae</taxon>
        <taxon>Pentapetalae</taxon>
        <taxon>rosids</taxon>
        <taxon>malvids</taxon>
        <taxon>Brassicales</taxon>
        <taxon>Brassicaceae</taxon>
        <taxon>Camelineae</taxon>
        <taxon>Arabidopsis</taxon>
    </lineage>
</organism>
<dbReference type="PANTHER" id="PTHR12100:SF0">
    <property type="entry name" value="EXOCYST COMPLEX COMPONENT 5"/>
    <property type="match status" value="1"/>
</dbReference>
<feature type="compositionally biased region" description="Low complexity" evidence="5">
    <location>
        <begin position="852"/>
        <end position="861"/>
    </location>
</feature>
<dbReference type="EMBL" id="CACSHJ010000096">
    <property type="protein sequence ID" value="CAA0402203.1"/>
    <property type="molecule type" value="Genomic_DNA"/>
</dbReference>
<sequence>MTEGIRARGPRSSSVNSVPLILDIEDFKGDFSFDALFGNLVNDLLPSFLDEEADSGDGHGNIAGVDGLTNGHLRGQSAPLSSAPFFPEVDGLLSLFKDACKELVDLRKQVDGRLNTLKKEVSTQDSKHRKTLTEIEKGVDGLFESFARLDGRISSVGQTAAKIGDHLQSADAQRETASQTIDLIKYLMEFNGSPGDLMELSALFSDDSRVAEAASIAQKLRSFAEEDIGRQGASAAAGNATPGRGLEVAVANLQDYCNELENRLLSRFDAASQRRDLSTMSECAKILSQFNRGTSAMQHYVATRPMFIDVEVMNSDIRLVLGDHGSQPSPSNVARGLSALFKEITDTVRKEAATITAVFPTPNEVMAILVQRVLEQRVTGILDKILAKPSLMSPPPVQEGGLLLYLRMLAVAYERTQELAKDLRAVGCGDLDVEDLTESLFSSHKDEYPEHERASLKQLYQAKMEELRAESQQVSESSGTIGRSKGASISSSLQQISVTVVTDFVRWNEEAITRCTLFSSQPATLAANVKAIFTCLLDQVSVYITEGLERARDSLSEAAALRERFVLGRRVAAAAASAAEAAAAAGESSFKSFMVAVQRCGSSVAIVQQYFANSISRLLLPVDGAHAASCEEMSTALSKAEAAAYKGLQQCIETVMAEVDRLLSSEQKSTDYRSTDDGIASDHRPTNACIRVVAYLSRVLESAFTALEGLNKQAFLTELGNRLEKLLLTHWQKFTFNPSGGLRLKRDLNEYVGFVKSFGAPSVDEKFELLGIIANVFIVAPDSLPTLFEGSPSIRKDAQRSSRKKNSTAQGEGHRQRLKANEKNTLRYLQAATGKMDAAGGKNFRYILPSLPDSSTPARSPRSPPMTERIRARGPRSSSVNSVPLILDIEDFKGDFSFDALFGNLVNDLLPSFLDEEADSGDGHGNIAGVDGLTNGHLRGQSAPLSSAPFFPEVDGLLSLFKDACKELVDLRKQVDGRLNTLKKEVSTQDSKHRKTLTEIEKGVDGLFESFARLDGRISSVGQTAAKIGDHLQSADAQRETASQTIDLIKYLMEFNGSPGDLMELSALFSDDSRVAEAASIAQKLRSFAEEDIGRQGASTAAGNATPGRGLEVAVANLQDYCNELENRLLSRFDAASQRRDLSTMSECAKILSQFNRGTSAMQHYVATRPMFIDVEVMNSDIRLVLGDHGSQPSPSNVARGLSALFKEITDTVRKEAATITAVFPTPNEVMAILVQRVLEQRVTGILDKILAKPSLMSPPPVQEGGLLLYLRMLAVAYERTQELAKDLRAVGCGDLDVEDLTESLFSSHKDEYPEHERASLKQLYQAKMEELRAESQQVSESSGTIGRSKGASISSSLQQISVTFVTEFVRWNEEAITRCTLFSSQPATLAANVKAIFTCLLDQVSVYITEGLERARDSLSEAAALRERFVLGTSVSRRVAAAAASAAEAAAAAGESSFKSFMVAVQRCGSSVAIVQQYFANSISRLLLPVDGAHAASCEEMSTALSKAEAAAYKGLQQCIETVMAEVDRLLSSEQKSTDYRSPDDGIASDHRPTNACIRVVAYLSRVLESAFTALEGLNKQAFLTELGNRLEKLLLTHWQKFTFNPSGGLRLKRDLNEYVGFVKSFGAPSVDEKFELLGIIANVFIVAPDSLPTLFEGSPSIRKDAQRFIQLREDYKSAKLATKLSSLWPSLS</sequence>
<evidence type="ECO:0000313" key="8">
    <source>
        <dbReference type="EMBL" id="CAA0402203.1"/>
    </source>
</evidence>
<accession>A0A5S9Y3J9</accession>
<dbReference type="Gene3D" id="1.20.58.1970">
    <property type="match status" value="2"/>
</dbReference>
<dbReference type="OrthoDB" id="125856at2759"/>
<dbReference type="ExpressionAtlas" id="A0A5S9Y3J9">
    <property type="expression patterns" value="baseline and differential"/>
</dbReference>
<name>A0A5S9Y3J9_ARATH</name>
<feature type="region of interest" description="Disordered" evidence="5">
    <location>
        <begin position="790"/>
        <end position="823"/>
    </location>
</feature>
<dbReference type="PANTHER" id="PTHR12100">
    <property type="entry name" value="SEC10"/>
    <property type="match status" value="1"/>
</dbReference>
<evidence type="ECO:0000256" key="3">
    <source>
        <dbReference type="ARBA" id="ARBA00022483"/>
    </source>
</evidence>
<dbReference type="InterPro" id="IPR048627">
    <property type="entry name" value="Sec10_HB"/>
</dbReference>
<evidence type="ECO:0000259" key="7">
    <source>
        <dbReference type="Pfam" id="PF20667"/>
    </source>
</evidence>
<evidence type="ECO:0000256" key="2">
    <source>
        <dbReference type="ARBA" id="ARBA00022448"/>
    </source>
</evidence>
<evidence type="ECO:0000256" key="1">
    <source>
        <dbReference type="ARBA" id="ARBA00006572"/>
    </source>
</evidence>
<dbReference type="Proteomes" id="UP000434276">
    <property type="component" value="Unassembled WGS sequence"/>
</dbReference>
<keyword evidence="3" id="KW-0268">Exocytosis</keyword>
<feature type="domain" description="Exocyst complex component Sec10-like alpha-helical bundle" evidence="6">
    <location>
        <begin position="1077"/>
        <end position="1685"/>
    </location>
</feature>
<comment type="similarity">
    <text evidence="1">Belongs to the SEC10 family.</text>
</comment>
<keyword evidence="4" id="KW-0175">Coiled coil</keyword>